<sequence>MLRISIVSTSITLKQINKLAIPALIAGVSEPILSLTDAAIIGNMEANATTSLAAVGIVTTFLSMLIWVLGQTRSAISSIISQYLGAGNIEAVKNLPGQAIFVITTLSLLIIAVTYPLASHIFKLYNADGAILNYSVDYYRIRVFGFPFTLFTIAVFGTFRGLQNTYFPMLIAISGASANIIFDVILVYGIEGFIPAMHIEGAAYASVFAQLIMALLSAYYLLKKTDIPLIVKFPFNPEMKRFTLMILNLFVRTIALNIALYFGTSFATKYGGSYIAAYTIAINLWFLGAFLIDGYASAGNILSGKLLGAKDYKSLIALSNKLIKYGIIVGLIIGTIGAVIYYPLGRLFSNDQAVLSKFYEIFWIILAMQPLCALAFIFDGVFKGLGEMKYLRNVLLFSTLVVFIPIIFLTDQLDYKLYGIFIAFTFWMVARGLPLIIKFRKTFIPLAQNT</sequence>
<dbReference type="PANTHER" id="PTHR43298">
    <property type="entry name" value="MULTIDRUG RESISTANCE PROTEIN NORM-RELATED"/>
    <property type="match status" value="1"/>
</dbReference>
<dbReference type="InterPro" id="IPR048279">
    <property type="entry name" value="MdtK-like"/>
</dbReference>
<keyword evidence="5" id="KW-1003">Cell membrane</keyword>
<feature type="transmembrane region" description="Helical" evidence="11">
    <location>
        <begin position="390"/>
        <end position="409"/>
    </location>
</feature>
<evidence type="ECO:0000256" key="5">
    <source>
        <dbReference type="ARBA" id="ARBA00022475"/>
    </source>
</evidence>
<accession>A0A1H1RNL5</accession>
<reference evidence="12 13" key="1">
    <citation type="submission" date="2016-10" db="EMBL/GenBank/DDBJ databases">
        <authorList>
            <person name="Varghese N."/>
            <person name="Submissions S."/>
        </authorList>
    </citation>
    <scope>NUCLEOTIDE SEQUENCE [LARGE SCALE GENOMIC DNA]</scope>
    <source>
        <strain evidence="12 13">RHA_55</strain>
    </source>
</reference>
<evidence type="ECO:0000256" key="6">
    <source>
        <dbReference type="ARBA" id="ARBA00022692"/>
    </source>
</evidence>
<dbReference type="PANTHER" id="PTHR43298:SF2">
    <property type="entry name" value="FMN_FAD EXPORTER YEEO-RELATED"/>
    <property type="match status" value="1"/>
</dbReference>
<feature type="transmembrane region" description="Helical" evidence="11">
    <location>
        <begin position="202"/>
        <end position="222"/>
    </location>
</feature>
<feature type="transmembrane region" description="Helical" evidence="11">
    <location>
        <begin position="48"/>
        <end position="69"/>
    </location>
</feature>
<evidence type="ECO:0000256" key="8">
    <source>
        <dbReference type="ARBA" id="ARBA00023065"/>
    </source>
</evidence>
<keyword evidence="4" id="KW-0050">Antiport</keyword>
<dbReference type="GO" id="GO:0005886">
    <property type="term" value="C:plasma membrane"/>
    <property type="evidence" value="ECO:0007669"/>
    <property type="project" value="UniProtKB-SubCell"/>
</dbReference>
<dbReference type="CDD" id="cd13136">
    <property type="entry name" value="MATE_DinF_like"/>
    <property type="match status" value="1"/>
</dbReference>
<gene>
    <name evidence="12" type="ORF">SAMN04489797_1459</name>
</gene>
<feature type="transmembrane region" description="Helical" evidence="11">
    <location>
        <begin position="166"/>
        <end position="190"/>
    </location>
</feature>
<evidence type="ECO:0000313" key="12">
    <source>
        <dbReference type="EMBL" id="SDS37300.1"/>
    </source>
</evidence>
<feature type="transmembrane region" description="Helical" evidence="11">
    <location>
        <begin position="138"/>
        <end position="159"/>
    </location>
</feature>
<dbReference type="InterPro" id="IPR044644">
    <property type="entry name" value="DinF-like"/>
</dbReference>
<dbReference type="GO" id="GO:0015297">
    <property type="term" value="F:antiporter activity"/>
    <property type="evidence" value="ECO:0007669"/>
    <property type="project" value="UniProtKB-KW"/>
</dbReference>
<dbReference type="InterPro" id="IPR050222">
    <property type="entry name" value="MATE_MdtK"/>
</dbReference>
<dbReference type="STRING" id="1249933.SAMN04489797_1459"/>
<evidence type="ECO:0000256" key="2">
    <source>
        <dbReference type="ARBA" id="ARBA00010199"/>
    </source>
</evidence>
<keyword evidence="8" id="KW-0406">Ion transport</keyword>
<dbReference type="Pfam" id="PF01554">
    <property type="entry name" value="MatE"/>
    <property type="match status" value="2"/>
</dbReference>
<feature type="transmembrane region" description="Helical" evidence="11">
    <location>
        <begin position="361"/>
        <end position="378"/>
    </location>
</feature>
<dbReference type="InterPro" id="IPR002528">
    <property type="entry name" value="MATE_fam"/>
</dbReference>
<feature type="transmembrane region" description="Helical" evidence="11">
    <location>
        <begin position="99"/>
        <end position="118"/>
    </location>
</feature>
<keyword evidence="13" id="KW-1185">Reference proteome</keyword>
<evidence type="ECO:0000313" key="13">
    <source>
        <dbReference type="Proteomes" id="UP000198963"/>
    </source>
</evidence>
<dbReference type="EMBL" id="LT629774">
    <property type="protein sequence ID" value="SDS37300.1"/>
    <property type="molecule type" value="Genomic_DNA"/>
</dbReference>
<feature type="transmembrane region" description="Helical" evidence="11">
    <location>
        <begin position="275"/>
        <end position="302"/>
    </location>
</feature>
<evidence type="ECO:0000256" key="9">
    <source>
        <dbReference type="ARBA" id="ARBA00023136"/>
    </source>
</evidence>
<evidence type="ECO:0000256" key="4">
    <source>
        <dbReference type="ARBA" id="ARBA00022449"/>
    </source>
</evidence>
<comment type="similarity">
    <text evidence="2">Belongs to the multi antimicrobial extrusion (MATE) (TC 2.A.66.1) family.</text>
</comment>
<dbReference type="GO" id="GO:0006811">
    <property type="term" value="P:monoatomic ion transport"/>
    <property type="evidence" value="ECO:0007669"/>
    <property type="project" value="UniProtKB-KW"/>
</dbReference>
<feature type="transmembrane region" description="Helical" evidence="11">
    <location>
        <begin position="415"/>
        <end position="437"/>
    </location>
</feature>
<dbReference type="NCBIfam" id="TIGR00797">
    <property type="entry name" value="matE"/>
    <property type="match status" value="1"/>
</dbReference>
<organism evidence="12 13">
    <name type="scientific">Winogradskyella sediminis</name>
    <dbReference type="NCBI Taxonomy" id="1382466"/>
    <lineage>
        <taxon>Bacteria</taxon>
        <taxon>Pseudomonadati</taxon>
        <taxon>Bacteroidota</taxon>
        <taxon>Flavobacteriia</taxon>
        <taxon>Flavobacteriales</taxon>
        <taxon>Flavobacteriaceae</taxon>
        <taxon>Winogradskyella</taxon>
    </lineage>
</organism>
<dbReference type="GO" id="GO:0042910">
    <property type="term" value="F:xenobiotic transmembrane transporter activity"/>
    <property type="evidence" value="ECO:0007669"/>
    <property type="project" value="InterPro"/>
</dbReference>
<evidence type="ECO:0000256" key="1">
    <source>
        <dbReference type="ARBA" id="ARBA00004651"/>
    </source>
</evidence>
<feature type="transmembrane region" description="Helical" evidence="11">
    <location>
        <begin position="242"/>
        <end position="263"/>
    </location>
</feature>
<dbReference type="AlphaFoldDB" id="A0A1H1RNL5"/>
<evidence type="ECO:0000256" key="10">
    <source>
        <dbReference type="ARBA" id="ARBA00031636"/>
    </source>
</evidence>
<evidence type="ECO:0000256" key="3">
    <source>
        <dbReference type="ARBA" id="ARBA00022448"/>
    </source>
</evidence>
<feature type="transmembrane region" description="Helical" evidence="11">
    <location>
        <begin position="322"/>
        <end position="341"/>
    </location>
</feature>
<keyword evidence="3" id="KW-0813">Transport</keyword>
<keyword evidence="9 11" id="KW-0472">Membrane</keyword>
<name>A0A1H1RNL5_9FLAO</name>
<comment type="subcellular location">
    <subcellularLocation>
        <location evidence="1">Cell membrane</location>
        <topology evidence="1">Multi-pass membrane protein</topology>
    </subcellularLocation>
</comment>
<evidence type="ECO:0000256" key="11">
    <source>
        <dbReference type="SAM" id="Phobius"/>
    </source>
</evidence>
<keyword evidence="6 11" id="KW-0812">Transmembrane</keyword>
<feature type="transmembrane region" description="Helical" evidence="11">
    <location>
        <begin position="21"/>
        <end position="42"/>
    </location>
</feature>
<proteinExistence type="inferred from homology"/>
<dbReference type="PIRSF" id="PIRSF006603">
    <property type="entry name" value="DinF"/>
    <property type="match status" value="1"/>
</dbReference>
<dbReference type="Proteomes" id="UP000198963">
    <property type="component" value="Chromosome I"/>
</dbReference>
<keyword evidence="7 11" id="KW-1133">Transmembrane helix</keyword>
<evidence type="ECO:0000256" key="7">
    <source>
        <dbReference type="ARBA" id="ARBA00022989"/>
    </source>
</evidence>
<protein>
    <recommendedName>
        <fullName evidence="10">Multidrug-efflux transporter</fullName>
    </recommendedName>
</protein>